<dbReference type="Pfam" id="PF00400">
    <property type="entry name" value="WD40"/>
    <property type="match status" value="2"/>
</dbReference>
<dbReference type="SMART" id="SM00320">
    <property type="entry name" value="WD40"/>
    <property type="match status" value="3"/>
</dbReference>
<feature type="region of interest" description="Disordered" evidence="3">
    <location>
        <begin position="226"/>
        <end position="255"/>
    </location>
</feature>
<protein>
    <submittedName>
        <fullName evidence="4">Uncharacterized protein</fullName>
    </submittedName>
</protein>
<gene>
    <name evidence="4" type="ORF">HXX76_001929</name>
</gene>
<proteinExistence type="predicted"/>
<dbReference type="PANTHER" id="PTHR22850">
    <property type="entry name" value="WD40 REPEAT FAMILY"/>
    <property type="match status" value="1"/>
</dbReference>
<dbReference type="SUPFAM" id="SSF50978">
    <property type="entry name" value="WD40 repeat-like"/>
    <property type="match status" value="1"/>
</dbReference>
<evidence type="ECO:0000313" key="5">
    <source>
        <dbReference type="Proteomes" id="UP000650467"/>
    </source>
</evidence>
<accession>A0A835WA38</accession>
<dbReference type="InterPro" id="IPR036322">
    <property type="entry name" value="WD40_repeat_dom_sf"/>
</dbReference>
<dbReference type="Gene3D" id="2.130.10.10">
    <property type="entry name" value="YVTN repeat-like/Quinoprotein amine dehydrogenase"/>
    <property type="match status" value="1"/>
</dbReference>
<comment type="caution">
    <text evidence="4">The sequence shown here is derived from an EMBL/GenBank/DDBJ whole genome shotgun (WGS) entry which is preliminary data.</text>
</comment>
<organism evidence="4 5">
    <name type="scientific">Chlamydomonas incerta</name>
    <dbReference type="NCBI Taxonomy" id="51695"/>
    <lineage>
        <taxon>Eukaryota</taxon>
        <taxon>Viridiplantae</taxon>
        <taxon>Chlorophyta</taxon>
        <taxon>core chlorophytes</taxon>
        <taxon>Chlorophyceae</taxon>
        <taxon>CS clade</taxon>
        <taxon>Chlamydomonadales</taxon>
        <taxon>Chlamydomonadaceae</taxon>
        <taxon>Chlamydomonas</taxon>
    </lineage>
</organism>
<keyword evidence="1" id="KW-0853">WD repeat</keyword>
<dbReference type="AlphaFoldDB" id="A0A835WA38"/>
<evidence type="ECO:0000256" key="1">
    <source>
        <dbReference type="ARBA" id="ARBA00022574"/>
    </source>
</evidence>
<dbReference type="Proteomes" id="UP000650467">
    <property type="component" value="Unassembled WGS sequence"/>
</dbReference>
<dbReference type="EMBL" id="JAEHOC010000003">
    <property type="protein sequence ID" value="KAG2443578.1"/>
    <property type="molecule type" value="Genomic_DNA"/>
</dbReference>
<evidence type="ECO:0000256" key="2">
    <source>
        <dbReference type="ARBA" id="ARBA00022737"/>
    </source>
</evidence>
<reference evidence="4" key="1">
    <citation type="journal article" date="2020" name="bioRxiv">
        <title>Comparative genomics of Chlamydomonas.</title>
        <authorList>
            <person name="Craig R.J."/>
            <person name="Hasan A.R."/>
            <person name="Ness R.W."/>
            <person name="Keightley P.D."/>
        </authorList>
    </citation>
    <scope>NUCLEOTIDE SEQUENCE</scope>
    <source>
        <strain evidence="4">SAG 7.73</strain>
    </source>
</reference>
<keyword evidence="5" id="KW-1185">Reference proteome</keyword>
<evidence type="ECO:0000313" key="4">
    <source>
        <dbReference type="EMBL" id="KAG2443578.1"/>
    </source>
</evidence>
<name>A0A835WA38_CHLIN</name>
<feature type="region of interest" description="Disordered" evidence="3">
    <location>
        <begin position="442"/>
        <end position="464"/>
    </location>
</feature>
<dbReference type="InterPro" id="IPR050459">
    <property type="entry name" value="WD_repeat_RBAP46/RBAP48/MSI1"/>
</dbReference>
<sequence length="591" mass="60925">MEPDATDEVLREELDPARARLRPYIEGMQRLKVWYENVPLFYNAMVQEKHPTYFTTLQLHPHTQPDARAPHALTRHALLVGETSACGRGPPRVLLRGVALPPSTDALLTDAEYDECDEYWADPRRVGGAAARVVYDAVQFAHPLGDVARLRYCPAAPHLVATKSEGGGLALLDLRPYLGAAVAGEGAAVAGAGAAASDSAAAQSAVDGGFSLSPPEHVLEILLEDEEEGDGDGDTAGAEQWQLPPPRQDEPTSELRCEDQVGVALAWGNCAAGGGGSSGGSSSSDVPQLRLFSGVKYGALAEYRVREDGGLQLVSCRKGVGHEADADIVELAWGGGGDGAAGDAAAAAAAGGGGSAELLASAGTDGRVLLWDPRQAKPVLHAPRCKADVNGVDFAPPPGAAGSAGAVGGGDGGVGSAPLLATGGDDGIVRVYDVRRLSSGRDFGRDGGGGGAHTPASAARGGSGGSGGGALYRLRGHRCKVQQLAFCPQHRGLLASSDAQGRVLLWQPGRTECLPEGLASRPELIFVHAGHLLPVDDFSWSTAMYGVVASTAHVLDSQVAAALVAEAGQRLEGQDPGVQVWRPAEDLLPRL</sequence>
<keyword evidence="2" id="KW-0677">Repeat</keyword>
<dbReference type="OrthoDB" id="534585at2759"/>
<dbReference type="InterPro" id="IPR001680">
    <property type="entry name" value="WD40_rpt"/>
</dbReference>
<dbReference type="InterPro" id="IPR015943">
    <property type="entry name" value="WD40/YVTN_repeat-like_dom_sf"/>
</dbReference>
<evidence type="ECO:0000256" key="3">
    <source>
        <dbReference type="SAM" id="MobiDB-lite"/>
    </source>
</evidence>